<comment type="caution">
    <text evidence="2">The sequence shown here is derived from an EMBL/GenBank/DDBJ whole genome shotgun (WGS) entry which is preliminary data.</text>
</comment>
<keyword evidence="1" id="KW-0732">Signal</keyword>
<dbReference type="Pfam" id="PF11751">
    <property type="entry name" value="PorP_SprF"/>
    <property type="match status" value="1"/>
</dbReference>
<keyword evidence="3" id="KW-1185">Reference proteome</keyword>
<name>A0A3E1NZA1_9BACT</name>
<dbReference type="RefSeq" id="WP_116854930.1">
    <property type="nucleotide sequence ID" value="NZ_QTJV01000007.1"/>
</dbReference>
<organism evidence="2 3">
    <name type="scientific">Chitinophaga silvisoli</name>
    <dbReference type="NCBI Taxonomy" id="2291814"/>
    <lineage>
        <taxon>Bacteria</taxon>
        <taxon>Pseudomonadati</taxon>
        <taxon>Bacteroidota</taxon>
        <taxon>Chitinophagia</taxon>
        <taxon>Chitinophagales</taxon>
        <taxon>Chitinophagaceae</taxon>
        <taxon>Chitinophaga</taxon>
    </lineage>
</organism>
<accession>A0A3E1NZA1</accession>
<proteinExistence type="predicted"/>
<gene>
    <name evidence="2" type="ORF">DXN04_18760</name>
</gene>
<dbReference type="OrthoDB" id="626665at2"/>
<dbReference type="InterPro" id="IPR019861">
    <property type="entry name" value="PorP/SprF_Bacteroidetes"/>
</dbReference>
<dbReference type="EMBL" id="QTJV01000007">
    <property type="protein sequence ID" value="RFM33078.1"/>
    <property type="molecule type" value="Genomic_DNA"/>
</dbReference>
<feature type="chain" id="PRO_5017631706" evidence="1">
    <location>
        <begin position="21"/>
        <end position="308"/>
    </location>
</feature>
<sequence length="308" mass="34553">MRYTLMFTLFLLSGIASVKAQQDAMYSQYMFNMMGVNPAYAGSRGVLSATALYRRQWVGIDGAPETGTISFDMATRNKKIGLGIQAFNDRIGITRTTGFNATYAYRIRFSNEGSLAIGLQGGITNYKADLTKVDLIDGGDVSFSQNINALLPSFGAGIYYNSDRFYAGFSIPNLVKSYLRKDVIAYRSDVIAKKYMHFFFIAGYVFDINDDLKLKPSTLLKVVRGAPIQLDVNANLWIHDVLSVGLSYRTGDAVSGMLEVQVNDQFRIGYAYDHPISNLVKYNQGTHEIMLRYEFGWERGQVISPRYF</sequence>
<dbReference type="AlphaFoldDB" id="A0A3E1NZA1"/>
<protein>
    <submittedName>
        <fullName evidence="2">Type IX secretion system membrane protein PorP/SprF</fullName>
    </submittedName>
</protein>
<feature type="signal peptide" evidence="1">
    <location>
        <begin position="1"/>
        <end position="20"/>
    </location>
</feature>
<reference evidence="2 3" key="1">
    <citation type="submission" date="2018-08" db="EMBL/GenBank/DDBJ databases">
        <title>Chitinophaga sp. K20C18050901, a novel bacterium isolated from forest soil.</title>
        <authorList>
            <person name="Wang C."/>
        </authorList>
    </citation>
    <scope>NUCLEOTIDE SEQUENCE [LARGE SCALE GENOMIC DNA]</scope>
    <source>
        <strain evidence="2 3">K20C18050901</strain>
    </source>
</reference>
<dbReference type="NCBIfam" id="TIGR03519">
    <property type="entry name" value="T9SS_PorP_fam"/>
    <property type="match status" value="1"/>
</dbReference>
<evidence type="ECO:0000313" key="3">
    <source>
        <dbReference type="Proteomes" id="UP000261174"/>
    </source>
</evidence>
<evidence type="ECO:0000256" key="1">
    <source>
        <dbReference type="SAM" id="SignalP"/>
    </source>
</evidence>
<evidence type="ECO:0000313" key="2">
    <source>
        <dbReference type="EMBL" id="RFM33078.1"/>
    </source>
</evidence>
<dbReference type="Proteomes" id="UP000261174">
    <property type="component" value="Unassembled WGS sequence"/>
</dbReference>